<evidence type="ECO:0000256" key="2">
    <source>
        <dbReference type="ARBA" id="ARBA00023015"/>
    </source>
</evidence>
<organism evidence="7 8">
    <name type="scientific">Janibacter indicus</name>
    <dbReference type="NCBI Taxonomy" id="857417"/>
    <lineage>
        <taxon>Bacteria</taxon>
        <taxon>Bacillati</taxon>
        <taxon>Actinomycetota</taxon>
        <taxon>Actinomycetes</taxon>
        <taxon>Micrococcales</taxon>
        <taxon>Intrasporangiaceae</taxon>
        <taxon>Janibacter</taxon>
    </lineage>
</organism>
<dbReference type="InterPro" id="IPR001647">
    <property type="entry name" value="HTH_TetR"/>
</dbReference>
<keyword evidence="3 5" id="KW-0238">DNA-binding</keyword>
<evidence type="ECO:0000256" key="5">
    <source>
        <dbReference type="PROSITE-ProRule" id="PRU00335"/>
    </source>
</evidence>
<dbReference type="Pfam" id="PF13977">
    <property type="entry name" value="TetR_C_6"/>
    <property type="match status" value="1"/>
</dbReference>
<dbReference type="PRINTS" id="PR00455">
    <property type="entry name" value="HTHTETR"/>
</dbReference>
<evidence type="ECO:0000259" key="6">
    <source>
        <dbReference type="PROSITE" id="PS50977"/>
    </source>
</evidence>
<dbReference type="Proteomes" id="UP000593998">
    <property type="component" value="Chromosome"/>
</dbReference>
<reference evidence="7 8" key="1">
    <citation type="submission" date="2020-10" db="EMBL/GenBank/DDBJ databases">
        <title>Janibacter indicus TT2 genome sequence.</title>
        <authorList>
            <person name="Lee K."/>
            <person name="Ganzorig M."/>
        </authorList>
    </citation>
    <scope>NUCLEOTIDE SEQUENCE [LARGE SCALE GENOMIC DNA]</scope>
    <source>
        <strain evidence="7 8">TT2</strain>
    </source>
</reference>
<keyword evidence="4" id="KW-0804">Transcription</keyword>
<dbReference type="Pfam" id="PF00440">
    <property type="entry name" value="TetR_N"/>
    <property type="match status" value="1"/>
</dbReference>
<accession>A0A7L9J1Z3</accession>
<evidence type="ECO:0000313" key="7">
    <source>
        <dbReference type="EMBL" id="QOK23005.1"/>
    </source>
</evidence>
<dbReference type="Gene3D" id="1.10.357.10">
    <property type="entry name" value="Tetracycline Repressor, domain 2"/>
    <property type="match status" value="1"/>
</dbReference>
<dbReference type="EMBL" id="CP062789">
    <property type="protein sequence ID" value="QOK23005.1"/>
    <property type="molecule type" value="Genomic_DNA"/>
</dbReference>
<feature type="DNA-binding region" description="H-T-H motif" evidence="5">
    <location>
        <begin position="30"/>
        <end position="49"/>
    </location>
</feature>
<evidence type="ECO:0000256" key="4">
    <source>
        <dbReference type="ARBA" id="ARBA00023163"/>
    </source>
</evidence>
<gene>
    <name evidence="7" type="ORF">IGS73_00695</name>
</gene>
<dbReference type="GO" id="GO:0003700">
    <property type="term" value="F:DNA-binding transcription factor activity"/>
    <property type="evidence" value="ECO:0007669"/>
    <property type="project" value="TreeGrafter"/>
</dbReference>
<evidence type="ECO:0000256" key="3">
    <source>
        <dbReference type="ARBA" id="ARBA00023125"/>
    </source>
</evidence>
<protein>
    <submittedName>
        <fullName evidence="7">TetR/AcrR family transcriptional regulator</fullName>
    </submittedName>
</protein>
<name>A0A7L9J1Z3_9MICO</name>
<dbReference type="GO" id="GO:0000976">
    <property type="term" value="F:transcription cis-regulatory region binding"/>
    <property type="evidence" value="ECO:0007669"/>
    <property type="project" value="TreeGrafter"/>
</dbReference>
<dbReference type="PROSITE" id="PS50977">
    <property type="entry name" value="HTH_TETR_2"/>
    <property type="match status" value="1"/>
</dbReference>
<keyword evidence="2" id="KW-0805">Transcription regulation</keyword>
<proteinExistence type="predicted"/>
<dbReference type="SUPFAM" id="SSF46689">
    <property type="entry name" value="Homeodomain-like"/>
    <property type="match status" value="1"/>
</dbReference>
<dbReference type="SUPFAM" id="SSF48498">
    <property type="entry name" value="Tetracyclin repressor-like, C-terminal domain"/>
    <property type="match status" value="1"/>
</dbReference>
<evidence type="ECO:0000313" key="8">
    <source>
        <dbReference type="Proteomes" id="UP000593998"/>
    </source>
</evidence>
<feature type="domain" description="HTH tetR-type" evidence="6">
    <location>
        <begin position="7"/>
        <end position="67"/>
    </location>
</feature>
<dbReference type="PANTHER" id="PTHR30055:SF234">
    <property type="entry name" value="HTH-TYPE TRANSCRIPTIONAL REGULATOR BETI"/>
    <property type="match status" value="1"/>
</dbReference>
<dbReference type="AlphaFoldDB" id="A0A7L9J1Z3"/>
<sequence>MPNMPAAERRVKLLEAAYRVMSEGGVAAGTTRAIVREAGMSLAAFHYCFDSREEMLRALIVDLSERERGAARLALAAAEAGTVTDLAGTVRMALLGYLDHLEQRSGEELLLLELNHHALRTPALRELATEQYRGYYDGIQQLLVGMAEQTGVRWRVGPEQVARLAVTLTDGLTTTWLADRDSAAARETIETIAEMVAGLAAPA</sequence>
<dbReference type="InterPro" id="IPR050109">
    <property type="entry name" value="HTH-type_TetR-like_transc_reg"/>
</dbReference>
<keyword evidence="1" id="KW-0678">Repressor</keyword>
<dbReference type="InterPro" id="IPR036271">
    <property type="entry name" value="Tet_transcr_reg_TetR-rel_C_sf"/>
</dbReference>
<dbReference type="InterPro" id="IPR039538">
    <property type="entry name" value="BetI_C"/>
</dbReference>
<dbReference type="InterPro" id="IPR009057">
    <property type="entry name" value="Homeodomain-like_sf"/>
</dbReference>
<evidence type="ECO:0000256" key="1">
    <source>
        <dbReference type="ARBA" id="ARBA00022491"/>
    </source>
</evidence>
<dbReference type="PANTHER" id="PTHR30055">
    <property type="entry name" value="HTH-TYPE TRANSCRIPTIONAL REGULATOR RUTR"/>
    <property type="match status" value="1"/>
</dbReference>